<dbReference type="Pfam" id="PF03023">
    <property type="entry name" value="MurJ"/>
    <property type="match status" value="1"/>
</dbReference>
<evidence type="ECO:0000256" key="8">
    <source>
        <dbReference type="SAM" id="Phobius"/>
    </source>
</evidence>
<evidence type="ECO:0000256" key="3">
    <source>
        <dbReference type="ARBA" id="ARBA00022692"/>
    </source>
</evidence>
<keyword evidence="4" id="KW-0133">Cell shape</keyword>
<accession>A0ABW1IES1</accession>
<feature type="transmembrane region" description="Helical" evidence="8">
    <location>
        <begin position="475"/>
        <end position="496"/>
    </location>
</feature>
<comment type="subcellular location">
    <subcellularLocation>
        <location evidence="1">Cell membrane</location>
        <topology evidence="1">Multi-pass membrane protein</topology>
    </subcellularLocation>
</comment>
<keyword evidence="10" id="KW-1185">Reference proteome</keyword>
<comment type="caution">
    <text evidence="9">The sequence shown here is derived from an EMBL/GenBank/DDBJ whole genome shotgun (WGS) entry which is preliminary data.</text>
</comment>
<keyword evidence="3 8" id="KW-0812">Transmembrane</keyword>
<evidence type="ECO:0000256" key="7">
    <source>
        <dbReference type="ARBA" id="ARBA00023136"/>
    </source>
</evidence>
<name>A0ABW1IES1_9PSEU</name>
<dbReference type="InterPro" id="IPR004268">
    <property type="entry name" value="MurJ"/>
</dbReference>
<dbReference type="PANTHER" id="PTHR47019:SF1">
    <property type="entry name" value="LIPID II FLIPPASE MURJ"/>
    <property type="match status" value="1"/>
</dbReference>
<evidence type="ECO:0000256" key="5">
    <source>
        <dbReference type="ARBA" id="ARBA00022984"/>
    </source>
</evidence>
<feature type="transmembrane region" description="Helical" evidence="8">
    <location>
        <begin position="103"/>
        <end position="129"/>
    </location>
</feature>
<evidence type="ECO:0000313" key="10">
    <source>
        <dbReference type="Proteomes" id="UP001596119"/>
    </source>
</evidence>
<evidence type="ECO:0000256" key="1">
    <source>
        <dbReference type="ARBA" id="ARBA00004651"/>
    </source>
</evidence>
<evidence type="ECO:0000313" key="9">
    <source>
        <dbReference type="EMBL" id="MFC5952186.1"/>
    </source>
</evidence>
<keyword evidence="5" id="KW-0573">Peptidoglycan synthesis</keyword>
<sequence length="559" mass="57674">MRIRRRSERAAEPDGLSAPTGAVGDSVVVASWTMVSRMTGFVRVAVTAAVLGPTYFGNTYQATNALPNIVYYGLLAGSLMSSLLVPALVGHIDHGRRAACERLGGGVLGLSLLGVASLLPVAFLAAPLLLQLTALGSVAAADAEQQERIARLFLLLLLPQVFLYAVVACSAAVMNAHRRFALPAGAPAVENLGSIAVLVATGLCYPVPSSLSDIPLGEILLLGLGTTAAVGLHAALQWYGARRTGIVLRPALGWRDAEVKALVRRSLPALLQAALEAVQLLCVLFVANRVAGGVIAYQVAQNFFFLPLALGATPVALSLLPRLSRLHQRNDDPAFRDTTVRGLRFALFVAAPAAAVLAVLCEPLALTVSYGRMVADGGDALVAAALLALAPGVVAETAFLVTIYASYARSDTRSPLVSTTLKTATCLALLAVAMTVHGAAVVAVVGLAVSAAAIAGATHRVSSLLSGLPGGRERLVPSALRTLASAVVMAGPLWVGAHLLSGATDHRLVLAGTAVTCLVGGAAYLGVQCALRAPEAAWLLAALRRRRRDLAVEGAEVTR</sequence>
<feature type="transmembrane region" description="Helical" evidence="8">
    <location>
        <begin position="220"/>
        <end position="239"/>
    </location>
</feature>
<feature type="transmembrane region" description="Helical" evidence="8">
    <location>
        <begin position="303"/>
        <end position="321"/>
    </location>
</feature>
<evidence type="ECO:0000256" key="6">
    <source>
        <dbReference type="ARBA" id="ARBA00022989"/>
    </source>
</evidence>
<evidence type="ECO:0000256" key="4">
    <source>
        <dbReference type="ARBA" id="ARBA00022960"/>
    </source>
</evidence>
<keyword evidence="7 8" id="KW-0472">Membrane</keyword>
<proteinExistence type="predicted"/>
<protein>
    <submittedName>
        <fullName evidence="9">Murein biosynthesis integral membrane protein MurJ</fullName>
    </submittedName>
</protein>
<organism evidence="9 10">
    <name type="scientific">Pseudonocardia lutea</name>
    <dbReference type="NCBI Taxonomy" id="2172015"/>
    <lineage>
        <taxon>Bacteria</taxon>
        <taxon>Bacillati</taxon>
        <taxon>Actinomycetota</taxon>
        <taxon>Actinomycetes</taxon>
        <taxon>Pseudonocardiales</taxon>
        <taxon>Pseudonocardiaceae</taxon>
        <taxon>Pseudonocardia</taxon>
    </lineage>
</organism>
<feature type="transmembrane region" description="Helical" evidence="8">
    <location>
        <begin position="269"/>
        <end position="291"/>
    </location>
</feature>
<dbReference type="Proteomes" id="UP001596119">
    <property type="component" value="Unassembled WGS sequence"/>
</dbReference>
<feature type="transmembrane region" description="Helical" evidence="8">
    <location>
        <begin position="188"/>
        <end position="208"/>
    </location>
</feature>
<feature type="transmembrane region" description="Helical" evidence="8">
    <location>
        <begin position="508"/>
        <end position="527"/>
    </location>
</feature>
<keyword evidence="6 8" id="KW-1133">Transmembrane helix</keyword>
<dbReference type="InterPro" id="IPR051050">
    <property type="entry name" value="Lipid_II_flippase_MurJ/MviN"/>
</dbReference>
<dbReference type="PANTHER" id="PTHR47019">
    <property type="entry name" value="LIPID II FLIPPASE MURJ"/>
    <property type="match status" value="1"/>
</dbReference>
<dbReference type="EMBL" id="JBHSQK010000096">
    <property type="protein sequence ID" value="MFC5952186.1"/>
    <property type="molecule type" value="Genomic_DNA"/>
</dbReference>
<keyword evidence="2" id="KW-1003">Cell membrane</keyword>
<feature type="transmembrane region" description="Helical" evidence="8">
    <location>
        <begin position="40"/>
        <end position="57"/>
    </location>
</feature>
<feature type="transmembrane region" description="Helical" evidence="8">
    <location>
        <begin position="426"/>
        <end position="455"/>
    </location>
</feature>
<gene>
    <name evidence="9" type="primary">murJ</name>
    <name evidence="9" type="ORF">ACFQH9_28370</name>
</gene>
<feature type="transmembrane region" description="Helical" evidence="8">
    <location>
        <begin position="380"/>
        <end position="405"/>
    </location>
</feature>
<reference evidence="10" key="1">
    <citation type="journal article" date="2019" name="Int. J. Syst. Evol. Microbiol.">
        <title>The Global Catalogue of Microorganisms (GCM) 10K type strain sequencing project: providing services to taxonomists for standard genome sequencing and annotation.</title>
        <authorList>
            <consortium name="The Broad Institute Genomics Platform"/>
            <consortium name="The Broad Institute Genome Sequencing Center for Infectious Disease"/>
            <person name="Wu L."/>
            <person name="Ma J."/>
        </authorList>
    </citation>
    <scope>NUCLEOTIDE SEQUENCE [LARGE SCALE GENOMIC DNA]</scope>
    <source>
        <strain evidence="10">CGMCC 4.7397</strain>
    </source>
</reference>
<feature type="transmembrane region" description="Helical" evidence="8">
    <location>
        <begin position="342"/>
        <end position="360"/>
    </location>
</feature>
<evidence type="ECO:0000256" key="2">
    <source>
        <dbReference type="ARBA" id="ARBA00022475"/>
    </source>
</evidence>
<dbReference type="RefSeq" id="WP_379570842.1">
    <property type="nucleotide sequence ID" value="NZ_JBHSQK010000096.1"/>
</dbReference>
<feature type="transmembrane region" description="Helical" evidence="8">
    <location>
        <begin position="69"/>
        <end position="91"/>
    </location>
</feature>
<feature type="transmembrane region" description="Helical" evidence="8">
    <location>
        <begin position="149"/>
        <end position="176"/>
    </location>
</feature>